<evidence type="ECO:0000313" key="4">
    <source>
        <dbReference type="Proteomes" id="UP000483820"/>
    </source>
</evidence>
<dbReference type="AlphaFoldDB" id="A0A6A5GFN0"/>
<name>A0A6A5GFN0_CAERE</name>
<reference evidence="3 4" key="1">
    <citation type="submission" date="2019-12" db="EMBL/GenBank/DDBJ databases">
        <title>Chromosome-level assembly of the Caenorhabditis remanei genome.</title>
        <authorList>
            <person name="Teterina A.A."/>
            <person name="Willis J.H."/>
            <person name="Phillips P.C."/>
        </authorList>
    </citation>
    <scope>NUCLEOTIDE SEQUENCE [LARGE SCALE GENOMIC DNA]</scope>
    <source>
        <strain evidence="3 4">PX506</strain>
        <tissue evidence="3">Whole organism</tissue>
    </source>
</reference>
<evidence type="ECO:0000313" key="3">
    <source>
        <dbReference type="EMBL" id="KAF1753292.1"/>
    </source>
</evidence>
<gene>
    <name evidence="3" type="ORF">GCK72_019848</name>
</gene>
<dbReference type="EMBL" id="WUAV01000005">
    <property type="protein sequence ID" value="KAF1753292.1"/>
    <property type="molecule type" value="Genomic_DNA"/>
</dbReference>
<evidence type="ECO:0000256" key="2">
    <source>
        <dbReference type="SAM" id="SignalP"/>
    </source>
</evidence>
<keyword evidence="2" id="KW-0732">Signal</keyword>
<protein>
    <submittedName>
        <fullName evidence="3">Uncharacterized protein</fullName>
    </submittedName>
</protein>
<keyword evidence="1" id="KW-0812">Transmembrane</keyword>
<comment type="caution">
    <text evidence="3">The sequence shown here is derived from an EMBL/GenBank/DDBJ whole genome shotgun (WGS) entry which is preliminary data.</text>
</comment>
<keyword evidence="1" id="KW-1133">Transmembrane helix</keyword>
<keyword evidence="1" id="KW-0472">Membrane</keyword>
<feature type="chain" id="PRO_5025417705" evidence="2">
    <location>
        <begin position="27"/>
        <end position="219"/>
    </location>
</feature>
<accession>A0A6A5GFN0</accession>
<dbReference type="GeneID" id="9819918"/>
<organism evidence="3 4">
    <name type="scientific">Caenorhabditis remanei</name>
    <name type="common">Caenorhabditis vulgaris</name>
    <dbReference type="NCBI Taxonomy" id="31234"/>
    <lineage>
        <taxon>Eukaryota</taxon>
        <taxon>Metazoa</taxon>
        <taxon>Ecdysozoa</taxon>
        <taxon>Nematoda</taxon>
        <taxon>Chromadorea</taxon>
        <taxon>Rhabditida</taxon>
        <taxon>Rhabditina</taxon>
        <taxon>Rhabditomorpha</taxon>
        <taxon>Rhabditoidea</taxon>
        <taxon>Rhabditidae</taxon>
        <taxon>Peloderinae</taxon>
        <taxon>Caenorhabditis</taxon>
    </lineage>
</organism>
<dbReference type="Proteomes" id="UP000483820">
    <property type="component" value="Chromosome V"/>
</dbReference>
<feature type="transmembrane region" description="Helical" evidence="1">
    <location>
        <begin position="144"/>
        <end position="163"/>
    </location>
</feature>
<sequence length="219" mass="25530">MTGAHKFLLIPIGLLFAAVIIKPSGSALYRKNVVFNKVDEEVRSEIERLFRNTLKRLADFEMDLPAKIVMQRLENEEGNTFNDPFLVGNSHEVKASHYVSDPVSWWCSGLASRQTQQYFEHKNRRIDVTFDCNRPMVFPPLRTFIRYLLIAMFANAVFIVLKFSSRLLKNRFSHINIEITAVRNEKPLSFDDYQFDDDLSAFMENVEKWDASRLESCHD</sequence>
<dbReference type="RefSeq" id="XP_003116184.2">
    <property type="nucleotide sequence ID" value="XM_003116136.2"/>
</dbReference>
<dbReference type="KEGG" id="crq:GCK72_019848"/>
<proteinExistence type="predicted"/>
<dbReference type="CTD" id="9819918"/>
<feature type="signal peptide" evidence="2">
    <location>
        <begin position="1"/>
        <end position="26"/>
    </location>
</feature>
<evidence type="ECO:0000256" key="1">
    <source>
        <dbReference type="SAM" id="Phobius"/>
    </source>
</evidence>